<feature type="transmembrane region" description="Helical" evidence="1">
    <location>
        <begin position="40"/>
        <end position="66"/>
    </location>
</feature>
<organism evidence="2 3">
    <name type="scientific">Streptomyces cinnabarinus</name>
    <dbReference type="NCBI Taxonomy" id="67287"/>
    <lineage>
        <taxon>Bacteria</taxon>
        <taxon>Bacillati</taxon>
        <taxon>Actinomycetota</taxon>
        <taxon>Actinomycetes</taxon>
        <taxon>Kitasatosporales</taxon>
        <taxon>Streptomycetaceae</taxon>
        <taxon>Streptomyces</taxon>
    </lineage>
</organism>
<protein>
    <submittedName>
        <fullName evidence="2">Uncharacterized protein</fullName>
    </submittedName>
</protein>
<reference evidence="2" key="1">
    <citation type="submission" date="2022-12" db="EMBL/GenBank/DDBJ databases">
        <authorList>
            <person name="Ruckert C."/>
            <person name="Busche T."/>
            <person name="Kalinowski J."/>
            <person name="Wittmann C."/>
        </authorList>
    </citation>
    <scope>NUCLEOTIDE SEQUENCE</scope>
    <source>
        <strain evidence="2">DSM 40467</strain>
    </source>
</reference>
<proteinExistence type="predicted"/>
<evidence type="ECO:0000313" key="2">
    <source>
        <dbReference type="EMBL" id="WAZ26593.1"/>
    </source>
</evidence>
<keyword evidence="1" id="KW-1133">Transmembrane helix</keyword>
<gene>
    <name evidence="2" type="ORF">STRCI_008187</name>
</gene>
<keyword evidence="1" id="KW-0472">Membrane</keyword>
<keyword evidence="3" id="KW-1185">Reference proteome</keyword>
<dbReference type="Proteomes" id="UP001164439">
    <property type="component" value="Chromosome"/>
</dbReference>
<dbReference type="EMBL" id="CP114413">
    <property type="protein sequence ID" value="WAZ26593.1"/>
    <property type="molecule type" value="Genomic_DNA"/>
</dbReference>
<accession>A0ABY7KPU5</accession>
<sequence length="70" mass="7298">MSNGWTGKAVLLMANYVSVDSARPLFTHLRGATHVSLSPLAGFLITVALSAMGLSTQPAGLAFHVLDLAM</sequence>
<name>A0ABY7KPU5_9ACTN</name>
<evidence type="ECO:0000256" key="1">
    <source>
        <dbReference type="SAM" id="Phobius"/>
    </source>
</evidence>
<dbReference type="RefSeq" id="WP_269664079.1">
    <property type="nucleotide sequence ID" value="NZ_CP114413.1"/>
</dbReference>
<keyword evidence="1" id="KW-0812">Transmembrane</keyword>
<evidence type="ECO:0000313" key="3">
    <source>
        <dbReference type="Proteomes" id="UP001164439"/>
    </source>
</evidence>